<dbReference type="PANTHER" id="PTHR46082">
    <property type="entry name" value="ATP/GTP-BINDING PROTEIN-RELATED"/>
    <property type="match status" value="1"/>
</dbReference>
<dbReference type="PANTHER" id="PTHR46082:SF6">
    <property type="entry name" value="AAA+ ATPASE DOMAIN-CONTAINING PROTEIN-RELATED"/>
    <property type="match status" value="1"/>
</dbReference>
<protein>
    <recommendedName>
        <fullName evidence="3">Kinesin light chain</fullName>
    </recommendedName>
</protein>
<dbReference type="Pfam" id="PF13424">
    <property type="entry name" value="TPR_12"/>
    <property type="match status" value="2"/>
</dbReference>
<dbReference type="InterPro" id="IPR053137">
    <property type="entry name" value="NLR-like"/>
</dbReference>
<reference evidence="1 2" key="1">
    <citation type="submission" date="2015-07" db="EMBL/GenBank/DDBJ databases">
        <authorList>
            <person name="Noorani M."/>
        </authorList>
    </citation>
    <scope>NUCLEOTIDE SEQUENCE [LARGE SCALE GENOMIC DNA]</scope>
    <source>
        <strain evidence="1">BBA 69670</strain>
    </source>
</reference>
<evidence type="ECO:0000313" key="1">
    <source>
        <dbReference type="EMBL" id="CUA76957.1"/>
    </source>
</evidence>
<dbReference type="InterPro" id="IPR011990">
    <property type="entry name" value="TPR-like_helical_dom_sf"/>
</dbReference>
<proteinExistence type="predicted"/>
<organism evidence="1 2">
    <name type="scientific">Rhizoctonia solani</name>
    <dbReference type="NCBI Taxonomy" id="456999"/>
    <lineage>
        <taxon>Eukaryota</taxon>
        <taxon>Fungi</taxon>
        <taxon>Dikarya</taxon>
        <taxon>Basidiomycota</taxon>
        <taxon>Agaricomycotina</taxon>
        <taxon>Agaricomycetes</taxon>
        <taxon>Cantharellales</taxon>
        <taxon>Ceratobasidiaceae</taxon>
        <taxon>Rhizoctonia</taxon>
    </lineage>
</organism>
<name>A0A0K6GEE7_9AGAM</name>
<gene>
    <name evidence="1" type="ORF">RSOLAG22IIIB_12439</name>
</gene>
<sequence length="332" mass="37775">MSDLAAYSPIEYDEGNQVYNMRALERDWNRAVILHEPNTSLEHTAALLATSVGPHVKKLLSESCELPDEGPHHWEVNSDHAVCFANVFQSMKLWHEEEGLRIKIAEARKELLGLEHPATLQSINDLAQNYVNQGQLNEAEGFYTEVLEVSRRLYRETHEEERDDILACKKNLASIYQNQGRLNEALPFWEDVVQGYRVSKGGNDPETLASMESLADVYRRSAKTEKADELQRDMINLMPDDNPDKPTCIKKLAEILELKEEWDAAELQLARYQEALKKVWGKGMSMLTSTNTVSTDSRLGMNQYLLLVVSRVCVRPIKILELPLLTKPPLTA</sequence>
<dbReference type="Gene3D" id="1.25.40.10">
    <property type="entry name" value="Tetratricopeptide repeat domain"/>
    <property type="match status" value="1"/>
</dbReference>
<dbReference type="EMBL" id="CYGV01001735">
    <property type="protein sequence ID" value="CUA76957.1"/>
    <property type="molecule type" value="Genomic_DNA"/>
</dbReference>
<evidence type="ECO:0000313" key="2">
    <source>
        <dbReference type="Proteomes" id="UP000044841"/>
    </source>
</evidence>
<dbReference type="Proteomes" id="UP000044841">
    <property type="component" value="Unassembled WGS sequence"/>
</dbReference>
<evidence type="ECO:0008006" key="3">
    <source>
        <dbReference type="Google" id="ProtNLM"/>
    </source>
</evidence>
<keyword evidence="2" id="KW-1185">Reference proteome</keyword>
<accession>A0A0K6GEE7</accession>
<dbReference type="AlphaFoldDB" id="A0A0K6GEE7"/>
<dbReference type="SUPFAM" id="SSF48452">
    <property type="entry name" value="TPR-like"/>
    <property type="match status" value="1"/>
</dbReference>